<dbReference type="InterPro" id="IPR002110">
    <property type="entry name" value="Ankyrin_rpt"/>
</dbReference>
<keyword evidence="1" id="KW-0677">Repeat</keyword>
<dbReference type="PANTHER" id="PTHR24189">
    <property type="entry name" value="MYOTROPHIN"/>
    <property type="match status" value="1"/>
</dbReference>
<gene>
    <name evidence="4" type="ORF">QBC34DRAFT_461419</name>
</gene>
<dbReference type="InterPro" id="IPR036770">
    <property type="entry name" value="Ankyrin_rpt-contain_sf"/>
</dbReference>
<dbReference type="Pfam" id="PF00023">
    <property type="entry name" value="Ank"/>
    <property type="match status" value="1"/>
</dbReference>
<keyword evidence="2 3" id="KW-0040">ANK repeat</keyword>
<reference evidence="4" key="2">
    <citation type="submission" date="2023-05" db="EMBL/GenBank/DDBJ databases">
        <authorList>
            <consortium name="Lawrence Berkeley National Laboratory"/>
            <person name="Steindorff A."/>
            <person name="Hensen N."/>
            <person name="Bonometti L."/>
            <person name="Westerberg I."/>
            <person name="Brannstrom I.O."/>
            <person name="Guillou S."/>
            <person name="Cros-Aarteil S."/>
            <person name="Calhoun S."/>
            <person name="Haridas S."/>
            <person name="Kuo A."/>
            <person name="Mondo S."/>
            <person name="Pangilinan J."/>
            <person name="Riley R."/>
            <person name="Labutti K."/>
            <person name="Andreopoulos B."/>
            <person name="Lipzen A."/>
            <person name="Chen C."/>
            <person name="Yanf M."/>
            <person name="Daum C."/>
            <person name="Ng V."/>
            <person name="Clum A."/>
            <person name="Ohm R."/>
            <person name="Martin F."/>
            <person name="Silar P."/>
            <person name="Natvig D."/>
            <person name="Lalanne C."/>
            <person name="Gautier V."/>
            <person name="Ament-Velasquez S.L."/>
            <person name="Kruys A."/>
            <person name="Hutchinson M.I."/>
            <person name="Powell A.J."/>
            <person name="Barry K."/>
            <person name="Miller A.N."/>
            <person name="Grigoriev I.V."/>
            <person name="Debuchy R."/>
            <person name="Gladieux P."/>
            <person name="Thoren M.H."/>
            <person name="Johannesson H."/>
        </authorList>
    </citation>
    <scope>NUCLEOTIDE SEQUENCE</scope>
    <source>
        <strain evidence="4">PSN243</strain>
    </source>
</reference>
<keyword evidence="5" id="KW-1185">Reference proteome</keyword>
<dbReference type="InterPro" id="IPR050745">
    <property type="entry name" value="Multifunctional_regulatory"/>
</dbReference>
<dbReference type="PROSITE" id="PS50088">
    <property type="entry name" value="ANK_REPEAT"/>
    <property type="match status" value="1"/>
</dbReference>
<organism evidence="4 5">
    <name type="scientific">Podospora aff. communis PSN243</name>
    <dbReference type="NCBI Taxonomy" id="3040156"/>
    <lineage>
        <taxon>Eukaryota</taxon>
        <taxon>Fungi</taxon>
        <taxon>Dikarya</taxon>
        <taxon>Ascomycota</taxon>
        <taxon>Pezizomycotina</taxon>
        <taxon>Sordariomycetes</taxon>
        <taxon>Sordariomycetidae</taxon>
        <taxon>Sordariales</taxon>
        <taxon>Podosporaceae</taxon>
        <taxon>Podospora</taxon>
    </lineage>
</organism>
<evidence type="ECO:0000256" key="2">
    <source>
        <dbReference type="ARBA" id="ARBA00023043"/>
    </source>
</evidence>
<protein>
    <recommendedName>
        <fullName evidence="6">Ankyrin</fullName>
    </recommendedName>
</protein>
<dbReference type="Gene3D" id="1.25.40.20">
    <property type="entry name" value="Ankyrin repeat-containing domain"/>
    <property type="match status" value="2"/>
</dbReference>
<evidence type="ECO:0008006" key="6">
    <source>
        <dbReference type="Google" id="ProtNLM"/>
    </source>
</evidence>
<dbReference type="AlphaFoldDB" id="A0AAV9GPQ5"/>
<comment type="caution">
    <text evidence="4">The sequence shown here is derived from an EMBL/GenBank/DDBJ whole genome shotgun (WGS) entry which is preliminary data.</text>
</comment>
<evidence type="ECO:0000313" key="5">
    <source>
        <dbReference type="Proteomes" id="UP001321760"/>
    </source>
</evidence>
<accession>A0AAV9GPQ5</accession>
<dbReference type="SUPFAM" id="SSF48403">
    <property type="entry name" value="Ankyrin repeat"/>
    <property type="match status" value="1"/>
</dbReference>
<sequence>MAKYLIGPPVDGTGERAQTRLRDLARFNRCCRWVYAATIEMLYKTDAKNKDSHALIWGAANGNMTLMELALEYGADVNKVSWCPSHAVLKSVSVGDEWRVGFDPRRHPCKGAPLHFAARNDHLEAAQWLLDHGASESLEAGSLGVADLFKYDRSRVQANTTQTRDTQLSSAALPWFPALVALWYNNFTVLKMLVQNGATLDRGYKGWLPGDITALHLCHTGEVLIPSTRPMENRAYDNVLELLALDAFYRANDNPRGENLAAAIAVFNHVRYGPDHNDHEHTWNRTYHAQLNASDLQAVADFQHQALGWFLKHSGWGIDADITCVADPPSVIKVLLRMGTDPNHQWPAEEGYTLLHMAARWITKDPLEHGKPFDSGLDALPARFFDATKALLYYSAEQPKHLRIRFGTEYGDTVFEFLRKTLCTIEGGWKSHAFGPTPFLSMWRQVRSWLDVVGNGA</sequence>
<evidence type="ECO:0000256" key="3">
    <source>
        <dbReference type="PROSITE-ProRule" id="PRU00023"/>
    </source>
</evidence>
<dbReference type="EMBL" id="MU865933">
    <property type="protein sequence ID" value="KAK4450182.1"/>
    <property type="molecule type" value="Genomic_DNA"/>
</dbReference>
<feature type="repeat" description="ANK" evidence="3">
    <location>
        <begin position="113"/>
        <end position="141"/>
    </location>
</feature>
<name>A0AAV9GPQ5_9PEZI</name>
<dbReference type="Proteomes" id="UP001321760">
    <property type="component" value="Unassembled WGS sequence"/>
</dbReference>
<dbReference type="PROSITE" id="PS50297">
    <property type="entry name" value="ANK_REP_REGION"/>
    <property type="match status" value="1"/>
</dbReference>
<dbReference type="SMART" id="SM00248">
    <property type="entry name" value="ANK"/>
    <property type="match status" value="4"/>
</dbReference>
<proteinExistence type="predicted"/>
<evidence type="ECO:0000256" key="1">
    <source>
        <dbReference type="ARBA" id="ARBA00022737"/>
    </source>
</evidence>
<evidence type="ECO:0000313" key="4">
    <source>
        <dbReference type="EMBL" id="KAK4450182.1"/>
    </source>
</evidence>
<reference evidence="4" key="1">
    <citation type="journal article" date="2023" name="Mol. Phylogenet. Evol.">
        <title>Genome-scale phylogeny and comparative genomics of the fungal order Sordariales.</title>
        <authorList>
            <person name="Hensen N."/>
            <person name="Bonometti L."/>
            <person name="Westerberg I."/>
            <person name="Brannstrom I.O."/>
            <person name="Guillou S."/>
            <person name="Cros-Aarteil S."/>
            <person name="Calhoun S."/>
            <person name="Haridas S."/>
            <person name="Kuo A."/>
            <person name="Mondo S."/>
            <person name="Pangilinan J."/>
            <person name="Riley R."/>
            <person name="LaButti K."/>
            <person name="Andreopoulos B."/>
            <person name="Lipzen A."/>
            <person name="Chen C."/>
            <person name="Yan M."/>
            <person name="Daum C."/>
            <person name="Ng V."/>
            <person name="Clum A."/>
            <person name="Steindorff A."/>
            <person name="Ohm R.A."/>
            <person name="Martin F."/>
            <person name="Silar P."/>
            <person name="Natvig D.O."/>
            <person name="Lalanne C."/>
            <person name="Gautier V."/>
            <person name="Ament-Velasquez S.L."/>
            <person name="Kruys A."/>
            <person name="Hutchinson M.I."/>
            <person name="Powell A.J."/>
            <person name="Barry K."/>
            <person name="Miller A.N."/>
            <person name="Grigoriev I.V."/>
            <person name="Debuchy R."/>
            <person name="Gladieux P."/>
            <person name="Hiltunen Thoren M."/>
            <person name="Johannesson H."/>
        </authorList>
    </citation>
    <scope>NUCLEOTIDE SEQUENCE</scope>
    <source>
        <strain evidence="4">PSN243</strain>
    </source>
</reference>